<proteinExistence type="predicted"/>
<gene>
    <name evidence="1" type="ORF">SAMN02194393_01584</name>
</gene>
<protein>
    <submittedName>
        <fullName evidence="1">Uncharacterized protein</fullName>
    </submittedName>
</protein>
<dbReference type="OrthoDB" id="2083547at2"/>
<dbReference type="RefSeq" id="WP_079490674.1">
    <property type="nucleotide sequence ID" value="NZ_FUZT01000003.1"/>
</dbReference>
<accession>A0A1T5K3A7</accession>
<dbReference type="EMBL" id="FUZT01000003">
    <property type="protein sequence ID" value="SKC58121.1"/>
    <property type="molecule type" value="Genomic_DNA"/>
</dbReference>
<evidence type="ECO:0000313" key="1">
    <source>
        <dbReference type="EMBL" id="SKC58121.1"/>
    </source>
</evidence>
<dbReference type="STRING" id="36842.SAMN02194393_01584"/>
<reference evidence="1 2" key="1">
    <citation type="submission" date="2017-02" db="EMBL/GenBank/DDBJ databases">
        <authorList>
            <person name="Peterson S.W."/>
        </authorList>
    </citation>
    <scope>NUCLEOTIDE SEQUENCE [LARGE SCALE GENOMIC DNA]</scope>
    <source>
        <strain evidence="1 2">M1</strain>
    </source>
</reference>
<dbReference type="AlphaFoldDB" id="A0A1T5K3A7"/>
<sequence length="252" mass="29551">MGSQEILFLVKFGRREHLVELENGKVYFSNSGRFNDIEKEQLKKGQGDTLDGRMLINATDVVIRDHESDKVINRIDEAIMNMGFDGVNKMPVFCLTSGFITDCEYYYSANRYKIKFDKEKERIIREHFGDADSALVIETPKDFIRCVTQAFEEKCYSELVRYYDMSILTMDRLEYLTGASDRFNNKRVFTMTTDNVYRHLYCKDDFFIQQQEFRFVVPEITITNPKTFDIEKGFKSRLVSVDDFFNGIEVGI</sequence>
<evidence type="ECO:0000313" key="2">
    <source>
        <dbReference type="Proteomes" id="UP000190285"/>
    </source>
</evidence>
<organism evidence="1 2">
    <name type="scientific">Maledivibacter halophilus</name>
    <dbReference type="NCBI Taxonomy" id="36842"/>
    <lineage>
        <taxon>Bacteria</taxon>
        <taxon>Bacillati</taxon>
        <taxon>Bacillota</taxon>
        <taxon>Clostridia</taxon>
        <taxon>Peptostreptococcales</taxon>
        <taxon>Caminicellaceae</taxon>
        <taxon>Maledivibacter</taxon>
    </lineage>
</organism>
<keyword evidence="2" id="KW-1185">Reference proteome</keyword>
<name>A0A1T5K3A7_9FIRM</name>
<dbReference type="Proteomes" id="UP000190285">
    <property type="component" value="Unassembled WGS sequence"/>
</dbReference>